<dbReference type="AlphaFoldDB" id="A0A5B8LIP2"/>
<dbReference type="OrthoDB" id="9972352at2"/>
<organism evidence="1 2">
    <name type="scientific">Sphingomonas panacisoli</name>
    <dbReference type="NCBI Taxonomy" id="1813879"/>
    <lineage>
        <taxon>Bacteria</taxon>
        <taxon>Pseudomonadati</taxon>
        <taxon>Pseudomonadota</taxon>
        <taxon>Alphaproteobacteria</taxon>
        <taxon>Sphingomonadales</taxon>
        <taxon>Sphingomonadaceae</taxon>
        <taxon>Sphingomonas</taxon>
    </lineage>
</organism>
<sequence length="114" mass="12810">MTDPFAAYGVKATSRAPDRLVGAMKTRDVARDRYSLVVAELRAVTTKAALDACLEAHRSTILQIHSELEFLWRGDGNDFLGLEREIEHATARVDAGLDFPRWEPRQQQTSDLLI</sequence>
<accession>A0A5B8LIP2</accession>
<dbReference type="KEGG" id="spai:FPZ24_08240"/>
<evidence type="ECO:0000313" key="1">
    <source>
        <dbReference type="EMBL" id="QDZ07472.1"/>
    </source>
</evidence>
<proteinExistence type="predicted"/>
<dbReference type="EMBL" id="CP042306">
    <property type="protein sequence ID" value="QDZ07472.1"/>
    <property type="molecule type" value="Genomic_DNA"/>
</dbReference>
<name>A0A5B8LIP2_9SPHN</name>
<dbReference type="Proteomes" id="UP000315673">
    <property type="component" value="Chromosome"/>
</dbReference>
<gene>
    <name evidence="1" type="ORF">FPZ24_08240</name>
</gene>
<evidence type="ECO:0000313" key="2">
    <source>
        <dbReference type="Proteomes" id="UP000315673"/>
    </source>
</evidence>
<protein>
    <submittedName>
        <fullName evidence="1">Uncharacterized protein</fullName>
    </submittedName>
</protein>
<keyword evidence="2" id="KW-1185">Reference proteome</keyword>
<reference evidence="1 2" key="1">
    <citation type="submission" date="2019-07" db="EMBL/GenBank/DDBJ databases">
        <title>Full genome sequence of Sphingomonas sp. 4R-6-7(HKS19).</title>
        <authorList>
            <person name="Im W.-T."/>
        </authorList>
    </citation>
    <scope>NUCLEOTIDE SEQUENCE [LARGE SCALE GENOMIC DNA]</scope>
    <source>
        <strain evidence="1 2">HKS19</strain>
    </source>
</reference>
<dbReference type="RefSeq" id="WP_146570951.1">
    <property type="nucleotide sequence ID" value="NZ_CP042306.1"/>
</dbReference>